<feature type="domain" description="LysR substrate-binding" evidence="1">
    <location>
        <begin position="2"/>
        <end position="61"/>
    </location>
</feature>
<dbReference type="SUPFAM" id="SSF53850">
    <property type="entry name" value="Periplasmic binding protein-like II"/>
    <property type="match status" value="1"/>
</dbReference>
<evidence type="ECO:0000313" key="2">
    <source>
        <dbReference type="EMBL" id="MCM2532926.1"/>
    </source>
</evidence>
<evidence type="ECO:0000259" key="1">
    <source>
        <dbReference type="Pfam" id="PF03466"/>
    </source>
</evidence>
<dbReference type="InterPro" id="IPR005119">
    <property type="entry name" value="LysR_subst-bd"/>
</dbReference>
<protein>
    <submittedName>
        <fullName evidence="2">LysR family transcriptional regulator substrate-binding protein</fullName>
    </submittedName>
</protein>
<accession>A0ABT0W9B9</accession>
<name>A0ABT0W9B9_9BACI</name>
<dbReference type="EMBL" id="JAMQCR010000001">
    <property type="protein sequence ID" value="MCM2532926.1"/>
    <property type="molecule type" value="Genomic_DNA"/>
</dbReference>
<dbReference type="Proteomes" id="UP001523262">
    <property type="component" value="Unassembled WGS sequence"/>
</dbReference>
<sequence length="64" mass="7415">MAMVEKGLGIGILPELVLRGQQFNIRLIEHKEQYRSLGIVVNSIKQVSPATKRFLDYVQRYQKL</sequence>
<comment type="caution">
    <text evidence="2">The sequence shown here is derived from an EMBL/GenBank/DDBJ whole genome shotgun (WGS) entry which is preliminary data.</text>
</comment>
<gene>
    <name evidence="2" type="ORF">NDK43_11670</name>
</gene>
<organism evidence="2 3">
    <name type="scientific">Neobacillus pocheonensis</name>
    <dbReference type="NCBI Taxonomy" id="363869"/>
    <lineage>
        <taxon>Bacteria</taxon>
        <taxon>Bacillati</taxon>
        <taxon>Bacillota</taxon>
        <taxon>Bacilli</taxon>
        <taxon>Bacillales</taxon>
        <taxon>Bacillaceae</taxon>
        <taxon>Neobacillus</taxon>
    </lineage>
</organism>
<evidence type="ECO:0000313" key="3">
    <source>
        <dbReference type="Proteomes" id="UP001523262"/>
    </source>
</evidence>
<dbReference type="CDD" id="cd05466">
    <property type="entry name" value="PBP2_LTTR_substrate"/>
    <property type="match status" value="1"/>
</dbReference>
<dbReference type="Gene3D" id="3.40.190.290">
    <property type="match status" value="1"/>
</dbReference>
<keyword evidence="3" id="KW-1185">Reference proteome</keyword>
<dbReference type="Pfam" id="PF03466">
    <property type="entry name" value="LysR_substrate"/>
    <property type="match status" value="1"/>
</dbReference>
<reference evidence="2 3" key="1">
    <citation type="submission" date="2022-06" db="EMBL/GenBank/DDBJ databases">
        <authorList>
            <person name="Jeon C.O."/>
        </authorList>
    </citation>
    <scope>NUCLEOTIDE SEQUENCE [LARGE SCALE GENOMIC DNA]</scope>
    <source>
        <strain evidence="2 3">KCTC 13943</strain>
    </source>
</reference>
<proteinExistence type="predicted"/>